<feature type="domain" description="G-protein coupled receptors family 1 profile" evidence="6">
    <location>
        <begin position="22"/>
        <end position="274"/>
    </location>
</feature>
<feature type="transmembrane region" description="Helical" evidence="5">
    <location>
        <begin position="123"/>
        <end position="147"/>
    </location>
</feature>
<evidence type="ECO:0000256" key="2">
    <source>
        <dbReference type="ARBA" id="ARBA00022692"/>
    </source>
</evidence>
<dbReference type="SUPFAM" id="SSF81321">
    <property type="entry name" value="Family A G protein-coupled receptor-like"/>
    <property type="match status" value="1"/>
</dbReference>
<feature type="transmembrane region" description="Helical" evidence="5">
    <location>
        <begin position="6"/>
        <end position="32"/>
    </location>
</feature>
<evidence type="ECO:0000259" key="6">
    <source>
        <dbReference type="PROSITE" id="PS50262"/>
    </source>
</evidence>
<dbReference type="PROSITE" id="PS50262">
    <property type="entry name" value="G_PROTEIN_RECEP_F1_2"/>
    <property type="match status" value="1"/>
</dbReference>
<feature type="transmembrane region" description="Helical" evidence="5">
    <location>
        <begin position="79"/>
        <end position="103"/>
    </location>
</feature>
<protein>
    <recommendedName>
        <fullName evidence="6">G-protein coupled receptors family 1 profile domain-containing protein</fullName>
    </recommendedName>
</protein>
<evidence type="ECO:0000256" key="1">
    <source>
        <dbReference type="ARBA" id="ARBA00004370"/>
    </source>
</evidence>
<dbReference type="OrthoDB" id="10004064at2759"/>
<evidence type="ECO:0000256" key="3">
    <source>
        <dbReference type="ARBA" id="ARBA00022989"/>
    </source>
</evidence>
<evidence type="ECO:0000256" key="4">
    <source>
        <dbReference type="ARBA" id="ARBA00023136"/>
    </source>
</evidence>
<reference evidence="8" key="1">
    <citation type="submission" date="2021-02" db="EMBL/GenBank/DDBJ databases">
        <authorList>
            <person name="Nowell W R."/>
        </authorList>
    </citation>
    <scope>NUCLEOTIDE SEQUENCE</scope>
</reference>
<dbReference type="InterPro" id="IPR017452">
    <property type="entry name" value="GPCR_Rhodpsn_7TM"/>
</dbReference>
<feature type="transmembrane region" description="Helical" evidence="5">
    <location>
        <begin position="260"/>
        <end position="278"/>
    </location>
</feature>
<comment type="subcellular location">
    <subcellularLocation>
        <location evidence="1">Membrane</location>
    </subcellularLocation>
</comment>
<gene>
    <name evidence="8" type="ORF">EDS130_LOCUS28505</name>
    <name evidence="7" type="ORF">XAT740_LOCUS10464</name>
</gene>
<dbReference type="Proteomes" id="UP000663828">
    <property type="component" value="Unassembled WGS sequence"/>
</dbReference>
<evidence type="ECO:0000313" key="9">
    <source>
        <dbReference type="Proteomes" id="UP000663828"/>
    </source>
</evidence>
<keyword evidence="2 5" id="KW-0812">Transmembrane</keyword>
<dbReference type="Gene3D" id="1.20.1070.10">
    <property type="entry name" value="Rhodopsin 7-helix transmembrane proteins"/>
    <property type="match status" value="1"/>
</dbReference>
<evidence type="ECO:0000256" key="5">
    <source>
        <dbReference type="SAM" id="Phobius"/>
    </source>
</evidence>
<feature type="transmembrane region" description="Helical" evidence="5">
    <location>
        <begin position="182"/>
        <end position="201"/>
    </location>
</feature>
<evidence type="ECO:0000313" key="10">
    <source>
        <dbReference type="Proteomes" id="UP000663852"/>
    </source>
</evidence>
<dbReference type="EMBL" id="CAJNOJ010000186">
    <property type="protein sequence ID" value="CAF1260850.1"/>
    <property type="molecule type" value="Genomic_DNA"/>
</dbReference>
<accession>A0A815AS67</accession>
<feature type="transmembrane region" description="Helical" evidence="5">
    <location>
        <begin position="44"/>
        <end position="67"/>
    </location>
</feature>
<keyword evidence="3 5" id="KW-1133">Transmembrane helix</keyword>
<dbReference type="Proteomes" id="UP000663852">
    <property type="component" value="Unassembled WGS sequence"/>
</dbReference>
<feature type="transmembrane region" description="Helical" evidence="5">
    <location>
        <begin position="222"/>
        <end position="240"/>
    </location>
</feature>
<dbReference type="AlphaFoldDB" id="A0A815AS67"/>
<dbReference type="EMBL" id="CAJNOR010000558">
    <property type="protein sequence ID" value="CAF0947324.1"/>
    <property type="molecule type" value="Genomic_DNA"/>
</dbReference>
<keyword evidence="4 5" id="KW-0472">Membrane</keyword>
<comment type="caution">
    <text evidence="8">The sequence shown here is derived from an EMBL/GenBank/DDBJ whole genome shotgun (WGS) entry which is preliminary data.</text>
</comment>
<organism evidence="8 10">
    <name type="scientific">Adineta ricciae</name>
    <name type="common">Rotifer</name>
    <dbReference type="NCBI Taxonomy" id="249248"/>
    <lineage>
        <taxon>Eukaryota</taxon>
        <taxon>Metazoa</taxon>
        <taxon>Spiralia</taxon>
        <taxon>Gnathifera</taxon>
        <taxon>Rotifera</taxon>
        <taxon>Eurotatoria</taxon>
        <taxon>Bdelloidea</taxon>
        <taxon>Adinetida</taxon>
        <taxon>Adinetidae</taxon>
        <taxon>Adineta</taxon>
    </lineage>
</organism>
<dbReference type="GO" id="GO:0016020">
    <property type="term" value="C:membrane"/>
    <property type="evidence" value="ECO:0007669"/>
    <property type="project" value="UniProtKB-SubCell"/>
</dbReference>
<sequence length="322" mass="38368">MTLSLIIKFWFCLIFIIPSMLCSIFNLYYFLIDRTFRQNLHNHVITIILLFGFIYMITDIIWLIHYYRTNSLISSTRTFCLLWISVDLSGYASIMILTAWASIERHIFIFHQNLLSTSLKRFIFHYLPLIICSIYPSTFYFIGFFALPCTIPSNYHHERCQLGFCLSIHEILGTWDSSINNILPIFVIVIFSIGLIIRIWHKKYRIGQRFQWKKYKKMTFQLLSLSALYLLLVLPSQILYTAYTFGLSSDIGWDFFLDSYYFSYFTMLFTPFVSIASLPELRTKFRKIIQFSQRQQNTIAPEIREMSRIKNRRVDRRTGTVQ</sequence>
<evidence type="ECO:0000313" key="8">
    <source>
        <dbReference type="EMBL" id="CAF1260850.1"/>
    </source>
</evidence>
<name>A0A815AS67_ADIRI</name>
<proteinExistence type="predicted"/>
<evidence type="ECO:0000313" key="7">
    <source>
        <dbReference type="EMBL" id="CAF0947324.1"/>
    </source>
</evidence>
<keyword evidence="9" id="KW-1185">Reference proteome</keyword>